<sequence length="177" mass="20134">MIVSVVKAPNSVLFNTAKPVKKIDTKIKKLIKNMHDTLWAAHDPEGVGLAAPQIGVSLQLFVMRPTKRAKIKTFINPKIIKIEKESSKKIKMKSATLEGCLSIDNVWSPIRRAAKIQVVYQSEDGQKHEEWFSDFKAVIIQHEIDHLNGVLFTHRAMEQKSDLFEEEDGELFKLKIS</sequence>
<dbReference type="Pfam" id="PF01327">
    <property type="entry name" value="Pep_deformylase"/>
    <property type="match status" value="1"/>
</dbReference>
<comment type="cofactor">
    <cofactor evidence="2">
        <name>Fe(2+)</name>
        <dbReference type="ChEBI" id="CHEBI:29033"/>
    </cofactor>
    <text evidence="2">Binds 1 Fe(2+) ion.</text>
</comment>
<dbReference type="GO" id="GO:0042586">
    <property type="term" value="F:peptide deformylase activity"/>
    <property type="evidence" value="ECO:0007669"/>
    <property type="project" value="UniProtKB-UniRule"/>
</dbReference>
<dbReference type="PRINTS" id="PR01576">
    <property type="entry name" value="PDEFORMYLASE"/>
</dbReference>
<keyword evidence="2" id="KW-0408">Iron</keyword>
<feature type="binding site" evidence="2">
    <location>
        <position position="100"/>
    </location>
    <ligand>
        <name>Fe cation</name>
        <dbReference type="ChEBI" id="CHEBI:24875"/>
    </ligand>
</feature>
<dbReference type="HAMAP" id="MF_00163">
    <property type="entry name" value="Pep_deformylase"/>
    <property type="match status" value="1"/>
</dbReference>
<evidence type="ECO:0000313" key="4">
    <source>
        <dbReference type="Proteomes" id="UP000231056"/>
    </source>
</evidence>
<dbReference type="InterPro" id="IPR036821">
    <property type="entry name" value="Peptide_deformylase_sf"/>
</dbReference>
<dbReference type="PANTHER" id="PTHR10458">
    <property type="entry name" value="PEPTIDE DEFORMYLASE"/>
    <property type="match status" value="1"/>
</dbReference>
<keyword evidence="2" id="KW-0378">Hydrolase</keyword>
<reference evidence="3 4" key="1">
    <citation type="submission" date="2017-09" db="EMBL/GenBank/DDBJ databases">
        <title>Depth-based differentiation of microbial function through sediment-hosted aquifers and enrichment of novel symbionts in the deep terrestrial subsurface.</title>
        <authorList>
            <person name="Probst A.J."/>
            <person name="Ladd B."/>
            <person name="Jarett J.K."/>
            <person name="Geller-Mcgrath D.E."/>
            <person name="Sieber C.M."/>
            <person name="Emerson J.B."/>
            <person name="Anantharaman K."/>
            <person name="Thomas B.C."/>
            <person name="Malmstrom R."/>
            <person name="Stieglmeier M."/>
            <person name="Klingl A."/>
            <person name="Woyke T."/>
            <person name="Ryan C.M."/>
            <person name="Banfield J.F."/>
        </authorList>
    </citation>
    <scope>NUCLEOTIDE SEQUENCE [LARGE SCALE GENOMIC DNA]</scope>
    <source>
        <strain evidence="3">CG11_big_fil_rev_8_21_14_0_20_36_8</strain>
    </source>
</reference>
<comment type="catalytic activity">
    <reaction evidence="2">
        <text>N-terminal N-formyl-L-methionyl-[peptide] + H2O = N-terminal L-methionyl-[peptide] + formate</text>
        <dbReference type="Rhea" id="RHEA:24420"/>
        <dbReference type="Rhea" id="RHEA-COMP:10639"/>
        <dbReference type="Rhea" id="RHEA-COMP:10640"/>
        <dbReference type="ChEBI" id="CHEBI:15377"/>
        <dbReference type="ChEBI" id="CHEBI:15740"/>
        <dbReference type="ChEBI" id="CHEBI:49298"/>
        <dbReference type="ChEBI" id="CHEBI:64731"/>
        <dbReference type="EC" id="3.5.1.88"/>
    </reaction>
</comment>
<dbReference type="SUPFAM" id="SSF56420">
    <property type="entry name" value="Peptide deformylase"/>
    <property type="match status" value="1"/>
</dbReference>
<accession>A0A2M6IVE5</accession>
<evidence type="ECO:0000313" key="3">
    <source>
        <dbReference type="EMBL" id="PIQ73896.1"/>
    </source>
</evidence>
<dbReference type="Proteomes" id="UP000231056">
    <property type="component" value="Unassembled WGS sequence"/>
</dbReference>
<dbReference type="GO" id="GO:0046872">
    <property type="term" value="F:metal ion binding"/>
    <property type="evidence" value="ECO:0007669"/>
    <property type="project" value="UniProtKB-KW"/>
</dbReference>
<dbReference type="PIRSF" id="PIRSF004749">
    <property type="entry name" value="Pep_def"/>
    <property type="match status" value="1"/>
</dbReference>
<keyword evidence="2" id="KW-0479">Metal-binding</keyword>
<dbReference type="InterPro" id="IPR023635">
    <property type="entry name" value="Peptide_deformylase"/>
</dbReference>
<gene>
    <name evidence="2 3" type="primary">def</name>
    <name evidence="3" type="ORF">COV58_00070</name>
</gene>
<feature type="binding site" evidence="2">
    <location>
        <position position="142"/>
    </location>
    <ligand>
        <name>Fe cation</name>
        <dbReference type="ChEBI" id="CHEBI:24875"/>
    </ligand>
</feature>
<dbReference type="Gene3D" id="3.90.45.10">
    <property type="entry name" value="Peptide deformylase"/>
    <property type="match status" value="1"/>
</dbReference>
<protein>
    <recommendedName>
        <fullName evidence="2">Peptide deformylase</fullName>
        <shortName evidence="2">PDF</shortName>
        <ecNumber evidence="2">3.5.1.88</ecNumber>
    </recommendedName>
    <alternativeName>
        <fullName evidence="2">Polypeptide deformylase</fullName>
    </alternativeName>
</protein>
<feature type="binding site" evidence="2">
    <location>
        <position position="146"/>
    </location>
    <ligand>
        <name>Fe cation</name>
        <dbReference type="ChEBI" id="CHEBI:24875"/>
    </ligand>
</feature>
<dbReference type="EMBL" id="PCVM01000001">
    <property type="protein sequence ID" value="PIQ73896.1"/>
    <property type="molecule type" value="Genomic_DNA"/>
</dbReference>
<dbReference type="GO" id="GO:0006412">
    <property type="term" value="P:translation"/>
    <property type="evidence" value="ECO:0007669"/>
    <property type="project" value="UniProtKB-UniRule"/>
</dbReference>
<comment type="caution">
    <text evidence="3">The sequence shown here is derived from an EMBL/GenBank/DDBJ whole genome shotgun (WGS) entry which is preliminary data.</text>
</comment>
<keyword evidence="2" id="KW-0648">Protein biosynthesis</keyword>
<evidence type="ECO:0000256" key="2">
    <source>
        <dbReference type="HAMAP-Rule" id="MF_00163"/>
    </source>
</evidence>
<comment type="similarity">
    <text evidence="1 2">Belongs to the polypeptide deformylase family.</text>
</comment>
<dbReference type="NCBIfam" id="NF001159">
    <property type="entry name" value="PRK00150.1-3"/>
    <property type="match status" value="1"/>
</dbReference>
<dbReference type="NCBIfam" id="TIGR00079">
    <property type="entry name" value="pept_deformyl"/>
    <property type="match status" value="1"/>
</dbReference>
<evidence type="ECO:0000256" key="1">
    <source>
        <dbReference type="ARBA" id="ARBA00010759"/>
    </source>
</evidence>
<organism evidence="3 4">
    <name type="scientific">Candidatus Roizmanbacteria bacterium CG11_big_fil_rev_8_21_14_0_20_36_8</name>
    <dbReference type="NCBI Taxonomy" id="1974856"/>
    <lineage>
        <taxon>Bacteria</taxon>
        <taxon>Candidatus Roizmaniibacteriota</taxon>
    </lineage>
</organism>
<dbReference type="CDD" id="cd00487">
    <property type="entry name" value="Pep_deformylase"/>
    <property type="match status" value="1"/>
</dbReference>
<feature type="active site" evidence="2">
    <location>
        <position position="143"/>
    </location>
</feature>
<proteinExistence type="inferred from homology"/>
<comment type="function">
    <text evidence="2">Removes the formyl group from the N-terminal Met of newly synthesized proteins. Requires at least a dipeptide for an efficient rate of reaction. N-terminal L-methionine is a prerequisite for activity but the enzyme has broad specificity at other positions.</text>
</comment>
<dbReference type="EC" id="3.5.1.88" evidence="2"/>
<dbReference type="AlphaFoldDB" id="A0A2M6IVE5"/>
<name>A0A2M6IVE5_9BACT</name>
<dbReference type="PANTHER" id="PTHR10458:SF22">
    <property type="entry name" value="PEPTIDE DEFORMYLASE"/>
    <property type="match status" value="1"/>
</dbReference>